<accession>A0A226N4Z9</accession>
<dbReference type="Proteomes" id="UP000198323">
    <property type="component" value="Unassembled WGS sequence"/>
</dbReference>
<dbReference type="InterPro" id="IPR052835">
    <property type="entry name" value="Nepro"/>
</dbReference>
<proteinExistence type="predicted"/>
<evidence type="ECO:0000313" key="2">
    <source>
        <dbReference type="Proteomes" id="UP000198323"/>
    </source>
</evidence>
<evidence type="ECO:0008006" key="3">
    <source>
        <dbReference type="Google" id="ProtNLM"/>
    </source>
</evidence>
<sequence length="178" mass="20030">MFQTAVSFGELSEALRKAILWCKGNKLKSAAYFLRNKLLKSDRLHHVEARGCSLKKKLCCVKTTLCKYLLRGSQTTRWPRQYRGAWLFRRRAKFSRCSKRTLKTVQQKCCELFGEHGSGVSPTTRPSGRKRCPVLHTASVKLSAAGTPKQLLLKESPMSAHKDSENVDIDSIFAAIGV</sequence>
<dbReference type="GO" id="GO:0005634">
    <property type="term" value="C:nucleus"/>
    <property type="evidence" value="ECO:0007669"/>
    <property type="project" value="TreeGrafter"/>
</dbReference>
<protein>
    <recommendedName>
        <fullName evidence="3">Nucleolus and neural progenitor protein-like N-terminal domain-containing protein</fullName>
    </recommendedName>
</protein>
<dbReference type="GO" id="GO:0045747">
    <property type="term" value="P:positive regulation of Notch signaling pathway"/>
    <property type="evidence" value="ECO:0007669"/>
    <property type="project" value="TreeGrafter"/>
</dbReference>
<dbReference type="PANTHER" id="PTHR34761:SF1">
    <property type="entry name" value="NUCLEOLUS AND NEURAL PROGENITOR PROTEIN"/>
    <property type="match status" value="1"/>
</dbReference>
<comment type="caution">
    <text evidence="1">The sequence shown here is derived from an EMBL/GenBank/DDBJ whole genome shotgun (WGS) entry which is preliminary data.</text>
</comment>
<gene>
    <name evidence="1" type="ORF">ASZ78_014498</name>
</gene>
<reference evidence="1 2" key="1">
    <citation type="submission" date="2016-07" db="EMBL/GenBank/DDBJ databases">
        <title>Disparate Historic Effective Population Sizes Predicted by Modern Levels of Genome Diversity for the Scaled Quail (Callipepla squamata) and the Northern Bobwhite (Colinus virginianus): Inferences from First and Second Generation Draft Genome Assemblies for Sympatric New World Quail.</title>
        <authorList>
            <person name="Oldeschulte D.L."/>
            <person name="Halley Y.A."/>
            <person name="Bhattarai E.K."/>
            <person name="Brashear W.A."/>
            <person name="Hill J."/>
            <person name="Metz R.P."/>
            <person name="Johnson C.D."/>
            <person name="Rollins D."/>
            <person name="Peterson M.J."/>
            <person name="Bickhart D.M."/>
            <person name="Decker J.E."/>
            <person name="Seabury C.M."/>
        </authorList>
    </citation>
    <scope>NUCLEOTIDE SEQUENCE [LARGE SCALE GENOMIC DNA]</scope>
    <source>
        <strain evidence="1 2">Texas</strain>
        <tissue evidence="1">Leg muscle</tissue>
    </source>
</reference>
<dbReference type="STRING" id="9009.A0A226N4Z9"/>
<name>A0A226N4Z9_CALSU</name>
<dbReference type="PANTHER" id="PTHR34761">
    <property type="entry name" value="NUCLEOLUS AND NEURAL PROGENITOR PROTEIN"/>
    <property type="match status" value="1"/>
</dbReference>
<evidence type="ECO:0000313" key="1">
    <source>
        <dbReference type="EMBL" id="OXB62552.1"/>
    </source>
</evidence>
<dbReference type="EMBL" id="MCFN01000209">
    <property type="protein sequence ID" value="OXB62552.1"/>
    <property type="molecule type" value="Genomic_DNA"/>
</dbReference>
<organism evidence="1 2">
    <name type="scientific">Callipepla squamata</name>
    <name type="common">Scaled quail</name>
    <dbReference type="NCBI Taxonomy" id="9009"/>
    <lineage>
        <taxon>Eukaryota</taxon>
        <taxon>Metazoa</taxon>
        <taxon>Chordata</taxon>
        <taxon>Craniata</taxon>
        <taxon>Vertebrata</taxon>
        <taxon>Euteleostomi</taxon>
        <taxon>Archelosauria</taxon>
        <taxon>Archosauria</taxon>
        <taxon>Dinosauria</taxon>
        <taxon>Saurischia</taxon>
        <taxon>Theropoda</taxon>
        <taxon>Coelurosauria</taxon>
        <taxon>Aves</taxon>
        <taxon>Neognathae</taxon>
        <taxon>Galloanserae</taxon>
        <taxon>Galliformes</taxon>
        <taxon>Odontophoridae</taxon>
        <taxon>Callipepla</taxon>
    </lineage>
</organism>
<dbReference type="OrthoDB" id="9899341at2759"/>
<keyword evidence="2" id="KW-1185">Reference proteome</keyword>
<dbReference type="AlphaFoldDB" id="A0A226N4Z9"/>